<dbReference type="AlphaFoldDB" id="A0A0B2UE38"/>
<keyword evidence="7" id="KW-0677">Repeat</keyword>
<dbReference type="InterPro" id="IPR000425">
    <property type="entry name" value="MIP"/>
</dbReference>
<dbReference type="OrthoDB" id="3222at2759"/>
<evidence type="ECO:0000256" key="8">
    <source>
        <dbReference type="ARBA" id="ARBA00022989"/>
    </source>
</evidence>
<evidence type="ECO:0000256" key="9">
    <source>
        <dbReference type="ARBA" id="ARBA00023136"/>
    </source>
</evidence>
<dbReference type="Pfam" id="PF00230">
    <property type="entry name" value="MIP"/>
    <property type="match status" value="1"/>
</dbReference>
<dbReference type="GO" id="GO:0015250">
    <property type="term" value="F:water channel activity"/>
    <property type="evidence" value="ECO:0007669"/>
    <property type="project" value="TreeGrafter"/>
</dbReference>
<proteinExistence type="inferred from homology"/>
<keyword evidence="14" id="KW-1185">Reference proteome</keyword>
<comment type="caution">
    <text evidence="13">The sequence shown here is derived from an EMBL/GenBank/DDBJ whole genome shotgun (WGS) entry which is preliminary data.</text>
</comment>
<feature type="transmembrane region" description="Helical" evidence="12">
    <location>
        <begin position="223"/>
        <end position="246"/>
    </location>
</feature>
<comment type="function">
    <text evidence="10">Water channel required to facilitate the transport of water across membranes. Involved in osmotolerance.</text>
</comment>
<feature type="transmembrane region" description="Helical" evidence="12">
    <location>
        <begin position="41"/>
        <end position="66"/>
    </location>
</feature>
<evidence type="ECO:0000256" key="2">
    <source>
        <dbReference type="ARBA" id="ARBA00006175"/>
    </source>
</evidence>
<keyword evidence="5" id="KW-1003">Cell membrane</keyword>
<evidence type="ECO:0000313" key="13">
    <source>
        <dbReference type="EMBL" id="KHN69336.1"/>
    </source>
</evidence>
<sequence length="250" mass="26727">MAGEVLKGFQSALGEMFASFVFGFAVYSALLGSALSLQSAASVVIALTVGFSGVGVIYSFCDVTVAHFNPAITLTAILTGKLTILRGLGYILAQYIGFILAVCALLPCSPLEYKATLDVIRPKPADFGGDNLNVFWSEFFFTAILVHIAFAVGVNPYKPKVDVNGNFVNPEEDEPVDRRVTAPLCIGLTLGFLAFLGLATSGGVFNPALLFAPVIMSNTWTKFWIYCTAEYAGGLIGGLLQVFLLYKISY</sequence>
<organism evidence="13 14">
    <name type="scientific">Ordospora colligata OC4</name>
    <dbReference type="NCBI Taxonomy" id="1354746"/>
    <lineage>
        <taxon>Eukaryota</taxon>
        <taxon>Fungi</taxon>
        <taxon>Fungi incertae sedis</taxon>
        <taxon>Microsporidia</taxon>
        <taxon>Ordosporidae</taxon>
        <taxon>Ordospora</taxon>
    </lineage>
</organism>
<dbReference type="Proteomes" id="UP000031056">
    <property type="component" value="Unassembled WGS sequence"/>
</dbReference>
<dbReference type="PANTHER" id="PTHR19139">
    <property type="entry name" value="AQUAPORIN TRANSPORTER"/>
    <property type="match status" value="1"/>
</dbReference>
<feature type="transmembrane region" description="Helical" evidence="12">
    <location>
        <begin position="87"/>
        <end position="107"/>
    </location>
</feature>
<comment type="similarity">
    <text evidence="2 11">Belongs to the MIP/aquaporin (TC 1.A.8) family.</text>
</comment>
<name>A0A0B2UE38_9MICR</name>
<evidence type="ECO:0000256" key="5">
    <source>
        <dbReference type="ARBA" id="ARBA00022475"/>
    </source>
</evidence>
<gene>
    <name evidence="13" type="ORF">M896_080710</name>
</gene>
<dbReference type="InterPro" id="IPR022357">
    <property type="entry name" value="MIP_CS"/>
</dbReference>
<evidence type="ECO:0000256" key="12">
    <source>
        <dbReference type="SAM" id="Phobius"/>
    </source>
</evidence>
<evidence type="ECO:0000256" key="3">
    <source>
        <dbReference type="ARBA" id="ARBA00021615"/>
    </source>
</evidence>
<dbReference type="InterPro" id="IPR023271">
    <property type="entry name" value="Aquaporin-like"/>
</dbReference>
<feature type="transmembrane region" description="Helical" evidence="12">
    <location>
        <begin position="134"/>
        <end position="154"/>
    </location>
</feature>
<keyword evidence="4 11" id="KW-0813">Transport</keyword>
<reference evidence="13 14" key="1">
    <citation type="journal article" date="2014" name="MBio">
        <title>The Ordospora colligata genome; evolution of extreme reduction in microsporidia and host-to-parasite horizontal gene transfer.</title>
        <authorList>
            <person name="Pombert J.-F."/>
            <person name="Haag K.L."/>
            <person name="Beidas S."/>
            <person name="Ebert D."/>
            <person name="Keeling P.J."/>
        </authorList>
    </citation>
    <scope>NUCLEOTIDE SEQUENCE [LARGE SCALE GENOMIC DNA]</scope>
    <source>
        <strain evidence="13 14">OC4</strain>
    </source>
</reference>
<dbReference type="InParanoid" id="A0A0B2UE38"/>
<feature type="transmembrane region" description="Helical" evidence="12">
    <location>
        <begin position="12"/>
        <end position="35"/>
    </location>
</feature>
<dbReference type="GeneID" id="26262111"/>
<dbReference type="PROSITE" id="PS00221">
    <property type="entry name" value="MIP"/>
    <property type="match status" value="1"/>
</dbReference>
<dbReference type="InterPro" id="IPR034294">
    <property type="entry name" value="Aquaporin_transptr"/>
</dbReference>
<keyword evidence="8 12" id="KW-1133">Transmembrane helix</keyword>
<evidence type="ECO:0000256" key="7">
    <source>
        <dbReference type="ARBA" id="ARBA00022737"/>
    </source>
</evidence>
<evidence type="ECO:0000256" key="1">
    <source>
        <dbReference type="ARBA" id="ARBA00004651"/>
    </source>
</evidence>
<evidence type="ECO:0000256" key="10">
    <source>
        <dbReference type="ARBA" id="ARBA00024994"/>
    </source>
</evidence>
<dbReference type="STRING" id="1354746.A0A0B2UE38"/>
<dbReference type="HOGENOM" id="CLU_020019_3_4_1"/>
<dbReference type="PRINTS" id="PR00783">
    <property type="entry name" value="MINTRINSICP"/>
</dbReference>
<dbReference type="Gene3D" id="1.20.1080.10">
    <property type="entry name" value="Glycerol uptake facilitator protein"/>
    <property type="match status" value="1"/>
</dbReference>
<dbReference type="RefSeq" id="XP_014563378.1">
    <property type="nucleotide sequence ID" value="XM_014707892.1"/>
</dbReference>
<keyword evidence="9 12" id="KW-0472">Membrane</keyword>
<evidence type="ECO:0000256" key="6">
    <source>
        <dbReference type="ARBA" id="ARBA00022692"/>
    </source>
</evidence>
<keyword evidence="6 11" id="KW-0812">Transmembrane</keyword>
<evidence type="ECO:0000313" key="14">
    <source>
        <dbReference type="Proteomes" id="UP000031056"/>
    </source>
</evidence>
<evidence type="ECO:0000256" key="4">
    <source>
        <dbReference type="ARBA" id="ARBA00022448"/>
    </source>
</evidence>
<comment type="subcellular location">
    <subcellularLocation>
        <location evidence="1">Cell membrane</location>
        <topology evidence="1">Multi-pass membrane protein</topology>
    </subcellularLocation>
</comment>
<dbReference type="EMBL" id="JOKQ01000008">
    <property type="protein sequence ID" value="KHN69336.1"/>
    <property type="molecule type" value="Genomic_DNA"/>
</dbReference>
<protein>
    <recommendedName>
        <fullName evidence="3">Aquaporin</fullName>
    </recommendedName>
</protein>
<dbReference type="PANTHER" id="PTHR19139:SF199">
    <property type="entry name" value="MIP17260P"/>
    <property type="match status" value="1"/>
</dbReference>
<dbReference type="VEuPathDB" id="MicrosporidiaDB:M896_080710"/>
<feature type="transmembrane region" description="Helical" evidence="12">
    <location>
        <begin position="184"/>
        <end position="211"/>
    </location>
</feature>
<dbReference type="SUPFAM" id="SSF81338">
    <property type="entry name" value="Aquaporin-like"/>
    <property type="match status" value="1"/>
</dbReference>
<evidence type="ECO:0000256" key="11">
    <source>
        <dbReference type="RuleBase" id="RU000477"/>
    </source>
</evidence>
<accession>A0A0B2UE38</accession>
<dbReference type="GO" id="GO:0005886">
    <property type="term" value="C:plasma membrane"/>
    <property type="evidence" value="ECO:0007669"/>
    <property type="project" value="UniProtKB-SubCell"/>
</dbReference>